<dbReference type="RefSeq" id="WP_084730628.1">
    <property type="nucleotide sequence ID" value="NZ_FRAH01000027.1"/>
</dbReference>
<evidence type="ECO:0000313" key="2">
    <source>
        <dbReference type="Proteomes" id="UP000183975"/>
    </source>
</evidence>
<gene>
    <name evidence="1" type="ORF">SAMN02745138_01732</name>
</gene>
<evidence type="ECO:0008006" key="3">
    <source>
        <dbReference type="Google" id="ProtNLM"/>
    </source>
</evidence>
<accession>A0A1M6SHL5</accession>
<sequence>MDEIRDFLLSPQEYLDTFWESDVLIWIDWREYDESIIKYINEKLSEEDKVKFTCVEIEKERDVDIILEKNSISTAIPYAEEYTDRDTTLKSLQEYVSPKYQIRWFMGSLGSDTLAFCIYPSAQWEQLEEEFGAEKVAYYFAPIKEDSVMFEMGMDEVFNLLEQRGEA</sequence>
<keyword evidence="2" id="KW-1185">Reference proteome</keyword>
<dbReference type="AlphaFoldDB" id="A0A1M6SHL5"/>
<dbReference type="OrthoDB" id="5194528at2"/>
<evidence type="ECO:0000313" key="1">
    <source>
        <dbReference type="EMBL" id="SHK44262.1"/>
    </source>
</evidence>
<dbReference type="EMBL" id="FRAH01000027">
    <property type="protein sequence ID" value="SHK44262.1"/>
    <property type="molecule type" value="Genomic_DNA"/>
</dbReference>
<proteinExistence type="predicted"/>
<protein>
    <recommendedName>
        <fullName evidence="3">Glutathione reductase</fullName>
    </recommendedName>
</protein>
<name>A0A1M6SHL5_9FIRM</name>
<reference evidence="1 2" key="1">
    <citation type="submission" date="2016-11" db="EMBL/GenBank/DDBJ databases">
        <authorList>
            <person name="Jaros S."/>
            <person name="Januszkiewicz K."/>
            <person name="Wedrychowicz H."/>
        </authorList>
    </citation>
    <scope>NUCLEOTIDE SEQUENCE [LARGE SCALE GENOMIC DNA]</scope>
    <source>
        <strain evidence="1 2">DSM 14214</strain>
    </source>
</reference>
<dbReference type="Proteomes" id="UP000183975">
    <property type="component" value="Unassembled WGS sequence"/>
</dbReference>
<organism evidence="1 2">
    <name type="scientific">Anaerotignum lactatifermentans DSM 14214</name>
    <dbReference type="NCBI Taxonomy" id="1121323"/>
    <lineage>
        <taxon>Bacteria</taxon>
        <taxon>Bacillati</taxon>
        <taxon>Bacillota</taxon>
        <taxon>Clostridia</taxon>
        <taxon>Lachnospirales</taxon>
        <taxon>Anaerotignaceae</taxon>
        <taxon>Anaerotignum</taxon>
    </lineage>
</organism>